<feature type="region of interest" description="Disordered" evidence="1">
    <location>
        <begin position="1"/>
        <end position="76"/>
    </location>
</feature>
<dbReference type="EMBL" id="JAINUF010000003">
    <property type="protein sequence ID" value="KAJ8368895.1"/>
    <property type="molecule type" value="Genomic_DNA"/>
</dbReference>
<sequence>MPQTGIADKDGNERGGSKRDTDHLRRKSVQASIAKWPRLPQRRPRAVGGRGQTPSLASLMTSPASRGLPAGNLPSD</sequence>
<evidence type="ECO:0000313" key="3">
    <source>
        <dbReference type="Proteomes" id="UP001152622"/>
    </source>
</evidence>
<evidence type="ECO:0000313" key="2">
    <source>
        <dbReference type="EMBL" id="KAJ8368895.1"/>
    </source>
</evidence>
<feature type="compositionally biased region" description="Polar residues" evidence="1">
    <location>
        <begin position="52"/>
        <end position="64"/>
    </location>
</feature>
<feature type="compositionally biased region" description="Basic and acidic residues" evidence="1">
    <location>
        <begin position="7"/>
        <end position="23"/>
    </location>
</feature>
<gene>
    <name evidence="2" type="ORF">SKAU_G00089230</name>
</gene>
<proteinExistence type="predicted"/>
<protein>
    <submittedName>
        <fullName evidence="2">Uncharacterized protein</fullName>
    </submittedName>
</protein>
<evidence type="ECO:0000256" key="1">
    <source>
        <dbReference type="SAM" id="MobiDB-lite"/>
    </source>
</evidence>
<name>A0A9Q1J451_SYNKA</name>
<organism evidence="2 3">
    <name type="scientific">Synaphobranchus kaupii</name>
    <name type="common">Kaup's arrowtooth eel</name>
    <dbReference type="NCBI Taxonomy" id="118154"/>
    <lineage>
        <taxon>Eukaryota</taxon>
        <taxon>Metazoa</taxon>
        <taxon>Chordata</taxon>
        <taxon>Craniata</taxon>
        <taxon>Vertebrata</taxon>
        <taxon>Euteleostomi</taxon>
        <taxon>Actinopterygii</taxon>
        <taxon>Neopterygii</taxon>
        <taxon>Teleostei</taxon>
        <taxon>Anguilliformes</taxon>
        <taxon>Synaphobranchidae</taxon>
        <taxon>Synaphobranchus</taxon>
    </lineage>
</organism>
<dbReference type="AlphaFoldDB" id="A0A9Q1J451"/>
<keyword evidence="3" id="KW-1185">Reference proteome</keyword>
<comment type="caution">
    <text evidence="2">The sequence shown here is derived from an EMBL/GenBank/DDBJ whole genome shotgun (WGS) entry which is preliminary data.</text>
</comment>
<dbReference type="Proteomes" id="UP001152622">
    <property type="component" value="Chromosome 3"/>
</dbReference>
<reference evidence="2" key="1">
    <citation type="journal article" date="2023" name="Science">
        <title>Genome structures resolve the early diversification of teleost fishes.</title>
        <authorList>
            <person name="Parey E."/>
            <person name="Louis A."/>
            <person name="Montfort J."/>
            <person name="Bouchez O."/>
            <person name="Roques C."/>
            <person name="Iampietro C."/>
            <person name="Lluch J."/>
            <person name="Castinel A."/>
            <person name="Donnadieu C."/>
            <person name="Desvignes T."/>
            <person name="Floi Bucao C."/>
            <person name="Jouanno E."/>
            <person name="Wen M."/>
            <person name="Mejri S."/>
            <person name="Dirks R."/>
            <person name="Jansen H."/>
            <person name="Henkel C."/>
            <person name="Chen W.J."/>
            <person name="Zahm M."/>
            <person name="Cabau C."/>
            <person name="Klopp C."/>
            <person name="Thompson A.W."/>
            <person name="Robinson-Rechavi M."/>
            <person name="Braasch I."/>
            <person name="Lecointre G."/>
            <person name="Bobe J."/>
            <person name="Postlethwait J.H."/>
            <person name="Berthelot C."/>
            <person name="Roest Crollius H."/>
            <person name="Guiguen Y."/>
        </authorList>
    </citation>
    <scope>NUCLEOTIDE SEQUENCE</scope>
    <source>
        <strain evidence="2">WJC10195</strain>
    </source>
</reference>
<accession>A0A9Q1J451</accession>